<dbReference type="GO" id="GO:0002218">
    <property type="term" value="P:activation of innate immune response"/>
    <property type="evidence" value="ECO:0007669"/>
    <property type="project" value="InterPro"/>
</dbReference>
<feature type="domain" description="CCHC-type" evidence="3">
    <location>
        <begin position="161"/>
        <end position="174"/>
    </location>
</feature>
<dbReference type="GO" id="GO:0008270">
    <property type="term" value="F:zinc ion binding"/>
    <property type="evidence" value="ECO:0007669"/>
    <property type="project" value="UniProtKB-KW"/>
</dbReference>
<protein>
    <recommendedName>
        <fullName evidence="3">CCHC-type domain-containing protein</fullName>
    </recommendedName>
</protein>
<dbReference type="AlphaFoldDB" id="A0A9D4PX58"/>
<feature type="region of interest" description="Disordered" evidence="2">
    <location>
        <begin position="249"/>
        <end position="369"/>
    </location>
</feature>
<keyword evidence="5" id="KW-1185">Reference proteome</keyword>
<proteinExistence type="predicted"/>
<dbReference type="GO" id="GO:0003690">
    <property type="term" value="F:double-stranded DNA binding"/>
    <property type="evidence" value="ECO:0007669"/>
    <property type="project" value="InterPro"/>
</dbReference>
<dbReference type="InterPro" id="IPR036691">
    <property type="entry name" value="Endo/exonu/phosph_ase_sf"/>
</dbReference>
<dbReference type="Proteomes" id="UP000821837">
    <property type="component" value="Unassembled WGS sequence"/>
</dbReference>
<evidence type="ECO:0000313" key="4">
    <source>
        <dbReference type="EMBL" id="KAH7956792.1"/>
    </source>
</evidence>
<gene>
    <name evidence="4" type="ORF">HPB52_012785</name>
</gene>
<keyword evidence="1" id="KW-0863">Zinc-finger</keyword>
<comment type="caution">
    <text evidence="4">The sequence shown here is derived from an EMBL/GenBank/DDBJ whole genome shotgun (WGS) entry which is preliminary data.</text>
</comment>
<evidence type="ECO:0000313" key="5">
    <source>
        <dbReference type="Proteomes" id="UP000821837"/>
    </source>
</evidence>
<dbReference type="InterPro" id="IPR042509">
    <property type="entry name" value="ZCCHC3"/>
</dbReference>
<dbReference type="GO" id="GO:0003723">
    <property type="term" value="F:RNA binding"/>
    <property type="evidence" value="ECO:0007669"/>
    <property type="project" value="InterPro"/>
</dbReference>
<reference evidence="4" key="2">
    <citation type="submission" date="2021-09" db="EMBL/GenBank/DDBJ databases">
        <authorList>
            <person name="Jia N."/>
            <person name="Wang J."/>
            <person name="Shi W."/>
            <person name="Du L."/>
            <person name="Sun Y."/>
            <person name="Zhan W."/>
            <person name="Jiang J."/>
            <person name="Wang Q."/>
            <person name="Zhang B."/>
            <person name="Ji P."/>
            <person name="Sakyi L.B."/>
            <person name="Cui X."/>
            <person name="Yuan T."/>
            <person name="Jiang B."/>
            <person name="Yang W."/>
            <person name="Lam T.T.-Y."/>
            <person name="Chang Q."/>
            <person name="Ding S."/>
            <person name="Wang X."/>
            <person name="Zhu J."/>
            <person name="Ruan X."/>
            <person name="Zhao L."/>
            <person name="Wei J."/>
            <person name="Que T."/>
            <person name="Du C."/>
            <person name="Cheng J."/>
            <person name="Dai P."/>
            <person name="Han X."/>
            <person name="Huang E."/>
            <person name="Gao Y."/>
            <person name="Liu J."/>
            <person name="Shao H."/>
            <person name="Ye R."/>
            <person name="Li L."/>
            <person name="Wei W."/>
            <person name="Wang X."/>
            <person name="Wang C."/>
            <person name="Huo Q."/>
            <person name="Li W."/>
            <person name="Guo W."/>
            <person name="Chen H."/>
            <person name="Chen S."/>
            <person name="Zhou L."/>
            <person name="Zhou L."/>
            <person name="Ni X."/>
            <person name="Tian J."/>
            <person name="Zhou Y."/>
            <person name="Sheng Y."/>
            <person name="Liu T."/>
            <person name="Pan Y."/>
            <person name="Xia L."/>
            <person name="Li J."/>
            <person name="Zhao F."/>
            <person name="Cao W."/>
        </authorList>
    </citation>
    <scope>NUCLEOTIDE SEQUENCE</scope>
    <source>
        <strain evidence="4">Rsan-2018</strain>
        <tissue evidence="4">Larvae</tissue>
    </source>
</reference>
<dbReference type="PANTHER" id="PTHR22639">
    <property type="entry name" value="GAG-RELATED PROTEIN"/>
    <property type="match status" value="1"/>
</dbReference>
<evidence type="ECO:0000256" key="1">
    <source>
        <dbReference type="PROSITE-ProRule" id="PRU00047"/>
    </source>
</evidence>
<dbReference type="Gene3D" id="3.60.10.10">
    <property type="entry name" value="Endonuclease/exonuclease/phosphatase"/>
    <property type="match status" value="1"/>
</dbReference>
<organism evidence="4 5">
    <name type="scientific">Rhipicephalus sanguineus</name>
    <name type="common">Brown dog tick</name>
    <name type="synonym">Ixodes sanguineus</name>
    <dbReference type="NCBI Taxonomy" id="34632"/>
    <lineage>
        <taxon>Eukaryota</taxon>
        <taxon>Metazoa</taxon>
        <taxon>Ecdysozoa</taxon>
        <taxon>Arthropoda</taxon>
        <taxon>Chelicerata</taxon>
        <taxon>Arachnida</taxon>
        <taxon>Acari</taxon>
        <taxon>Parasitiformes</taxon>
        <taxon>Ixodida</taxon>
        <taxon>Ixodoidea</taxon>
        <taxon>Ixodidae</taxon>
        <taxon>Rhipicephalinae</taxon>
        <taxon>Rhipicephalus</taxon>
        <taxon>Rhipicephalus</taxon>
    </lineage>
</organism>
<feature type="compositionally biased region" description="Basic and acidic residues" evidence="2">
    <location>
        <begin position="256"/>
        <end position="267"/>
    </location>
</feature>
<feature type="compositionally biased region" description="Low complexity" evidence="2">
    <location>
        <begin position="358"/>
        <end position="369"/>
    </location>
</feature>
<keyword evidence="1" id="KW-0862">Zinc</keyword>
<keyword evidence="1" id="KW-0479">Metal-binding</keyword>
<feature type="compositionally biased region" description="Low complexity" evidence="2">
    <location>
        <begin position="290"/>
        <end position="304"/>
    </location>
</feature>
<feature type="compositionally biased region" description="Basic and acidic residues" evidence="2">
    <location>
        <begin position="313"/>
        <end position="323"/>
    </location>
</feature>
<reference evidence="4" key="1">
    <citation type="journal article" date="2020" name="Cell">
        <title>Large-Scale Comparative Analyses of Tick Genomes Elucidate Their Genetic Diversity and Vector Capacities.</title>
        <authorList>
            <consortium name="Tick Genome and Microbiome Consortium (TIGMIC)"/>
            <person name="Jia N."/>
            <person name="Wang J."/>
            <person name="Shi W."/>
            <person name="Du L."/>
            <person name="Sun Y."/>
            <person name="Zhan W."/>
            <person name="Jiang J.F."/>
            <person name="Wang Q."/>
            <person name="Zhang B."/>
            <person name="Ji P."/>
            <person name="Bell-Sakyi L."/>
            <person name="Cui X.M."/>
            <person name="Yuan T.T."/>
            <person name="Jiang B.G."/>
            <person name="Yang W.F."/>
            <person name="Lam T.T."/>
            <person name="Chang Q.C."/>
            <person name="Ding S.J."/>
            <person name="Wang X.J."/>
            <person name="Zhu J.G."/>
            <person name="Ruan X.D."/>
            <person name="Zhao L."/>
            <person name="Wei J.T."/>
            <person name="Ye R.Z."/>
            <person name="Que T.C."/>
            <person name="Du C.H."/>
            <person name="Zhou Y.H."/>
            <person name="Cheng J.X."/>
            <person name="Dai P.F."/>
            <person name="Guo W.B."/>
            <person name="Han X.H."/>
            <person name="Huang E.J."/>
            <person name="Li L.F."/>
            <person name="Wei W."/>
            <person name="Gao Y.C."/>
            <person name="Liu J.Z."/>
            <person name="Shao H.Z."/>
            <person name="Wang X."/>
            <person name="Wang C.C."/>
            <person name="Yang T.C."/>
            <person name="Huo Q.B."/>
            <person name="Li W."/>
            <person name="Chen H.Y."/>
            <person name="Chen S.E."/>
            <person name="Zhou L.G."/>
            <person name="Ni X.B."/>
            <person name="Tian J.H."/>
            <person name="Sheng Y."/>
            <person name="Liu T."/>
            <person name="Pan Y.S."/>
            <person name="Xia L.Y."/>
            <person name="Li J."/>
            <person name="Zhao F."/>
            <person name="Cao W.C."/>
        </authorList>
    </citation>
    <scope>NUCLEOTIDE SEQUENCE</scope>
    <source>
        <strain evidence="4">Rsan-2018</strain>
    </source>
</reference>
<feature type="region of interest" description="Disordered" evidence="2">
    <location>
        <begin position="393"/>
        <end position="448"/>
    </location>
</feature>
<feature type="compositionally biased region" description="Basic and acidic residues" evidence="2">
    <location>
        <begin position="345"/>
        <end position="354"/>
    </location>
</feature>
<dbReference type="PROSITE" id="PS50158">
    <property type="entry name" value="ZF_CCHC"/>
    <property type="match status" value="1"/>
</dbReference>
<dbReference type="InterPro" id="IPR001878">
    <property type="entry name" value="Znf_CCHC"/>
</dbReference>
<dbReference type="EMBL" id="JABSTV010001250">
    <property type="protein sequence ID" value="KAH7956792.1"/>
    <property type="molecule type" value="Genomic_DNA"/>
</dbReference>
<dbReference type="SUPFAM" id="SSF56219">
    <property type="entry name" value="DNase I-like"/>
    <property type="match status" value="1"/>
</dbReference>
<accession>A0A9D4PX58</accession>
<name>A0A9D4PX58_RHISA</name>
<dbReference type="PANTHER" id="PTHR22639:SF3">
    <property type="entry name" value="ZINC FINGER CCHC DOMAIN-CONTAINING PROTEIN 3"/>
    <property type="match status" value="1"/>
</dbReference>
<evidence type="ECO:0000259" key="3">
    <source>
        <dbReference type="PROSITE" id="PS50158"/>
    </source>
</evidence>
<evidence type="ECO:0000256" key="2">
    <source>
        <dbReference type="SAM" id="MobiDB-lite"/>
    </source>
</evidence>
<sequence>MVASTWPAHCFCFNAPSDSTADDIIDAIEEVTGPKGLKSLQHQGGTKFCIAVTSSAAAAKLTTRGSFVLNGVAVPVAPVGPQVIAVTVFRCPLYLGDASLAAAFSQYGKVLDIFEQTFKGRQHVGNSLRVVRLEMSKPVPNFMTVQGHRVMCDYRGVTKVCSRCSQEGHVGKDCHTPRCARCEAFGHDTTGCSAPCRRCAGVHATADCLQPRSYAAAASAKPAPGRTIPVAADDETRAQTAGIQVEAEVAQAGRPDNLREEATDKDWSSWAEDSSFGPLAEKDTSPSADAESQSGASQATSTASDYSGAPASHIEKEPQKHAWQDPGAKPIGSQVAAGRGHRKHTVDPPNRRAAAETSSPPHDQSPSSPISRIVKQARDPSLRNPLYLLTDSLGQDDEMETGKPDLKRPHHSSSSSADELGNPRKQQATEQSRPADPTGSAAPDSVRAHSEKISNGFFRSLTPYLLDDYATVLCGDFNCVLDSGRDVRGPGQGRNIAKARELASLTRDFGLQDAWVLLKGGIFTPTWKRVHAFPDEAGHISDHFPVVLAMALPDRRLEGRRFWKLDLAVLADNEAKETLRAGISSTLANAGIPPWNGIA</sequence>